<organism evidence="8 9">
    <name type="scientific">Neolewinella marina</name>
    <dbReference type="NCBI Taxonomy" id="438751"/>
    <lineage>
        <taxon>Bacteria</taxon>
        <taxon>Pseudomonadati</taxon>
        <taxon>Bacteroidota</taxon>
        <taxon>Saprospiria</taxon>
        <taxon>Saprospirales</taxon>
        <taxon>Lewinellaceae</taxon>
        <taxon>Neolewinella</taxon>
    </lineage>
</organism>
<name>A0A2G0CCR1_9BACT</name>
<dbReference type="AlphaFoldDB" id="A0A2G0CCR1"/>
<dbReference type="GO" id="GO:0005737">
    <property type="term" value="C:cytoplasm"/>
    <property type="evidence" value="ECO:0007669"/>
    <property type="project" value="UniProtKB-SubCell"/>
</dbReference>
<dbReference type="EMBL" id="PDLO01000007">
    <property type="protein sequence ID" value="PHK97766.1"/>
    <property type="molecule type" value="Genomic_DNA"/>
</dbReference>
<comment type="caution">
    <text evidence="8">The sequence shown here is derived from an EMBL/GenBank/DDBJ whole genome shotgun (WGS) entry which is preliminary data.</text>
</comment>
<reference evidence="8 9" key="1">
    <citation type="submission" date="2017-10" db="EMBL/GenBank/DDBJ databases">
        <title>The draft genome sequence of Lewinella marina KCTC 32374.</title>
        <authorList>
            <person name="Wang K."/>
        </authorList>
    </citation>
    <scope>NUCLEOTIDE SEQUENCE [LARGE SCALE GENOMIC DNA]</scope>
    <source>
        <strain evidence="8 9">MKG-38</strain>
    </source>
</reference>
<evidence type="ECO:0000256" key="4">
    <source>
        <dbReference type="ARBA" id="ARBA00023277"/>
    </source>
</evidence>
<comment type="subcellular location">
    <subcellularLocation>
        <location evidence="1">Cytoplasm</location>
    </subcellularLocation>
</comment>
<feature type="binding site" evidence="7">
    <location>
        <position position="44"/>
    </location>
    <ligand>
        <name>pyruvate</name>
        <dbReference type="ChEBI" id="CHEBI:15361"/>
    </ligand>
</feature>
<dbReference type="PANTHER" id="PTHR12128:SF21">
    <property type="entry name" value="N-ACETYLNEURAMINATE LYASE"/>
    <property type="match status" value="1"/>
</dbReference>
<keyword evidence="2" id="KW-0963">Cytoplasm</keyword>
<dbReference type="GO" id="GO:0016829">
    <property type="term" value="F:lyase activity"/>
    <property type="evidence" value="ECO:0007669"/>
    <property type="project" value="UniProtKB-KW"/>
</dbReference>
<evidence type="ECO:0000256" key="2">
    <source>
        <dbReference type="ARBA" id="ARBA00022490"/>
    </source>
</evidence>
<evidence type="ECO:0000256" key="1">
    <source>
        <dbReference type="ARBA" id="ARBA00004496"/>
    </source>
</evidence>
<keyword evidence="4" id="KW-0119">Carbohydrate metabolism</keyword>
<dbReference type="InterPro" id="IPR013785">
    <property type="entry name" value="Aldolase_TIM"/>
</dbReference>
<dbReference type="SMART" id="SM01130">
    <property type="entry name" value="DHDPS"/>
    <property type="match status" value="1"/>
</dbReference>
<evidence type="ECO:0000313" key="9">
    <source>
        <dbReference type="Proteomes" id="UP000226437"/>
    </source>
</evidence>
<accession>A0A2G0CCR1</accession>
<feature type="binding site" evidence="7">
    <location>
        <position position="205"/>
    </location>
    <ligand>
        <name>pyruvate</name>
        <dbReference type="ChEBI" id="CHEBI:15361"/>
    </ligand>
</feature>
<evidence type="ECO:0000256" key="5">
    <source>
        <dbReference type="PIRNR" id="PIRNR001365"/>
    </source>
</evidence>
<dbReference type="InterPro" id="IPR002220">
    <property type="entry name" value="DapA-like"/>
</dbReference>
<protein>
    <submittedName>
        <fullName evidence="8">N-acetylneuraminate lyase</fullName>
    </submittedName>
</protein>
<dbReference type="PRINTS" id="PR00146">
    <property type="entry name" value="DHPICSNTHASE"/>
</dbReference>
<feature type="active site" description="Schiff-base intermediate with substrate" evidence="6">
    <location>
        <position position="163"/>
    </location>
</feature>
<proteinExistence type="inferred from homology"/>
<keyword evidence="3 5" id="KW-0456">Lyase</keyword>
<sequence length="310" mass="34158">MEQLMAATYAPLKADGSLNTGVVARYREFLRANRVKGAFVNGSTGDFASLSTEERKELIDAWADGRPDGFTLVNHVGHTNLREARELAAHSNGRVDAVAALAPYYFRIRTLDSLLTYCREIAVCAPDTPFYYYHIPVLTGADFAMRDFLERAERDIPTFAGIKYSDGNLTDFGACVSYGDGDYRILFGVDEMLVDSLAAGATGWVGSTYNHLAPLYQTLIRLYRKGETDAARQLQEKAVRFVQTLDGQCGFNGAGKSFLREVGLDLGPSRFPHRSLTEEQRAAVMEVLEQLGILPHLSTVPAWPATTPAE</sequence>
<dbReference type="PIRSF" id="PIRSF001365">
    <property type="entry name" value="DHDPS"/>
    <property type="match status" value="1"/>
</dbReference>
<dbReference type="Proteomes" id="UP000226437">
    <property type="component" value="Unassembled WGS sequence"/>
</dbReference>
<evidence type="ECO:0000256" key="7">
    <source>
        <dbReference type="PIRSR" id="PIRSR001365-2"/>
    </source>
</evidence>
<evidence type="ECO:0000313" key="8">
    <source>
        <dbReference type="EMBL" id="PHK97766.1"/>
    </source>
</evidence>
<dbReference type="SUPFAM" id="SSF51569">
    <property type="entry name" value="Aldolase"/>
    <property type="match status" value="1"/>
</dbReference>
<dbReference type="RefSeq" id="WP_099107420.1">
    <property type="nucleotide sequence ID" value="NZ_JAATJF010000005.1"/>
</dbReference>
<evidence type="ECO:0000256" key="3">
    <source>
        <dbReference type="ARBA" id="ARBA00023239"/>
    </source>
</evidence>
<feature type="active site" description="Proton donor/acceptor" evidence="6">
    <location>
        <position position="133"/>
    </location>
</feature>
<dbReference type="PANTHER" id="PTHR12128">
    <property type="entry name" value="DIHYDRODIPICOLINATE SYNTHASE"/>
    <property type="match status" value="1"/>
</dbReference>
<dbReference type="Pfam" id="PF00701">
    <property type="entry name" value="DHDPS"/>
    <property type="match status" value="1"/>
</dbReference>
<evidence type="ECO:0000256" key="6">
    <source>
        <dbReference type="PIRSR" id="PIRSR001365-1"/>
    </source>
</evidence>
<gene>
    <name evidence="8" type="ORF">CGL56_14745</name>
</gene>
<dbReference type="Gene3D" id="3.20.20.70">
    <property type="entry name" value="Aldolase class I"/>
    <property type="match status" value="1"/>
</dbReference>
<comment type="similarity">
    <text evidence="5">Belongs to the DapA family.</text>
</comment>
<keyword evidence="9" id="KW-1185">Reference proteome</keyword>
<dbReference type="OrthoDB" id="9778880at2"/>